<dbReference type="Pfam" id="PF03081">
    <property type="entry name" value="Exo70_C"/>
    <property type="match status" value="1"/>
</dbReference>
<dbReference type="InterPro" id="IPR046364">
    <property type="entry name" value="Exo70_C"/>
</dbReference>
<comment type="caution">
    <text evidence="6">The sequence shown here is derived from an EMBL/GenBank/DDBJ whole genome shotgun (WGS) entry which is preliminary data.</text>
</comment>
<reference evidence="6" key="1">
    <citation type="submission" date="2022-04" db="EMBL/GenBank/DDBJ databases">
        <title>Carnegiea gigantea Genome sequencing and assembly v2.</title>
        <authorList>
            <person name="Copetti D."/>
            <person name="Sanderson M.J."/>
            <person name="Burquez A."/>
            <person name="Wojciechowski M.F."/>
        </authorList>
    </citation>
    <scope>NUCLEOTIDE SEQUENCE</scope>
    <source>
        <strain evidence="6">SGP5-SGP5p</strain>
        <tissue evidence="6">Aerial part</tissue>
    </source>
</reference>
<feature type="region of interest" description="Disordered" evidence="4">
    <location>
        <begin position="1"/>
        <end position="76"/>
    </location>
</feature>
<evidence type="ECO:0000256" key="2">
    <source>
        <dbReference type="ARBA" id="ARBA00022448"/>
    </source>
</evidence>
<feature type="region of interest" description="Disordered" evidence="4">
    <location>
        <begin position="470"/>
        <end position="495"/>
    </location>
</feature>
<dbReference type="PANTHER" id="PTHR12542:SF127">
    <property type="entry name" value="EXOCYST COMPLEX COMPONENT EXO70C1"/>
    <property type="match status" value="1"/>
</dbReference>
<dbReference type="InterPro" id="IPR016159">
    <property type="entry name" value="Cullin_repeat-like_dom_sf"/>
</dbReference>
<keyword evidence="3" id="KW-0268">Exocytosis</keyword>
<evidence type="ECO:0000256" key="4">
    <source>
        <dbReference type="SAM" id="MobiDB-lite"/>
    </source>
</evidence>
<feature type="domain" description="Exocyst complex subunit Exo70 C-terminal" evidence="5">
    <location>
        <begin position="303"/>
        <end position="663"/>
    </location>
</feature>
<dbReference type="OrthoDB" id="1922221at2759"/>
<dbReference type="GO" id="GO:0005546">
    <property type="term" value="F:phosphatidylinositol-4,5-bisphosphate binding"/>
    <property type="evidence" value="ECO:0007669"/>
    <property type="project" value="InterPro"/>
</dbReference>
<evidence type="ECO:0000256" key="1">
    <source>
        <dbReference type="ARBA" id="ARBA00006756"/>
    </source>
</evidence>
<keyword evidence="7" id="KW-1185">Reference proteome</keyword>
<dbReference type="EMBL" id="JAKOGI010000620">
    <property type="protein sequence ID" value="KAJ8432265.1"/>
    <property type="molecule type" value="Genomic_DNA"/>
</dbReference>
<comment type="function">
    <text evidence="3">Component of the exocyst complex.</text>
</comment>
<proteinExistence type="inferred from homology"/>
<dbReference type="GO" id="GO:0000145">
    <property type="term" value="C:exocyst"/>
    <property type="evidence" value="ECO:0007669"/>
    <property type="project" value="InterPro"/>
</dbReference>
<feature type="compositionally biased region" description="Basic and acidic residues" evidence="4">
    <location>
        <begin position="218"/>
        <end position="232"/>
    </location>
</feature>
<dbReference type="Proteomes" id="UP001153076">
    <property type="component" value="Unassembled WGS sequence"/>
</dbReference>
<comment type="similarity">
    <text evidence="1 3">Belongs to the EXO70 family.</text>
</comment>
<evidence type="ECO:0000259" key="5">
    <source>
        <dbReference type="Pfam" id="PF03081"/>
    </source>
</evidence>
<feature type="region of interest" description="Disordered" evidence="4">
    <location>
        <begin position="195"/>
        <end position="235"/>
    </location>
</feature>
<dbReference type="AlphaFoldDB" id="A0A9Q1JWP6"/>
<accession>A0A9Q1JWP6</accession>
<dbReference type="Gene3D" id="1.20.1280.170">
    <property type="entry name" value="Exocyst complex component Exo70"/>
    <property type="match status" value="1"/>
</dbReference>
<dbReference type="InterPro" id="IPR004140">
    <property type="entry name" value="Exo70"/>
</dbReference>
<organism evidence="6 7">
    <name type="scientific">Carnegiea gigantea</name>
    <dbReference type="NCBI Taxonomy" id="171969"/>
    <lineage>
        <taxon>Eukaryota</taxon>
        <taxon>Viridiplantae</taxon>
        <taxon>Streptophyta</taxon>
        <taxon>Embryophyta</taxon>
        <taxon>Tracheophyta</taxon>
        <taxon>Spermatophyta</taxon>
        <taxon>Magnoliopsida</taxon>
        <taxon>eudicotyledons</taxon>
        <taxon>Gunneridae</taxon>
        <taxon>Pentapetalae</taxon>
        <taxon>Caryophyllales</taxon>
        <taxon>Cactineae</taxon>
        <taxon>Cactaceae</taxon>
        <taxon>Cactoideae</taxon>
        <taxon>Echinocereeae</taxon>
        <taxon>Carnegiea</taxon>
    </lineage>
</organism>
<feature type="compositionally biased region" description="Polar residues" evidence="4">
    <location>
        <begin position="15"/>
        <end position="35"/>
    </location>
</feature>
<evidence type="ECO:0000256" key="3">
    <source>
        <dbReference type="RuleBase" id="RU365026"/>
    </source>
</evidence>
<keyword evidence="2 3" id="KW-0813">Transport</keyword>
<gene>
    <name evidence="6" type="ORF">Cgig2_028527</name>
</gene>
<dbReference type="PANTHER" id="PTHR12542">
    <property type="entry name" value="EXOCYST COMPLEX PROTEIN EXO70"/>
    <property type="match status" value="1"/>
</dbReference>
<name>A0A9Q1JWP6_9CARY</name>
<feature type="compositionally biased region" description="Polar residues" evidence="4">
    <location>
        <begin position="198"/>
        <end position="209"/>
    </location>
</feature>
<dbReference type="SUPFAM" id="SSF74788">
    <property type="entry name" value="Cullin repeat-like"/>
    <property type="match status" value="1"/>
</dbReference>
<protein>
    <recommendedName>
        <fullName evidence="3">Exocyst subunit Exo70 family protein</fullName>
    </recommendedName>
</protein>
<sequence>MKNSPPPGESHNVKDPSSVTLSEKSVLLNKSSSFSAVHAERPRPRAPRRALSSVDESCSRGTIDEDKEDGEPECHRQPTLDEVSHEIDGFIDALSSMEDKSNAPEIPKSLGTFANMIQSEIDKYESGDSPLKFGQDLGQDTLVINAVNRTSKLIDLLENFPSDNKINPSLTLMILILQRAMSIMEEDLRVLLEDSMKPPSSDSNKTPKSNEPESTEPDDQKPKEDKEEHKEIYPGISLETANNMKMIASTMISAGYEAECCMAYVALRRSTFKKAIKQQGLHNISMDEVQKMQWEPLEGHISAWIKVVKHVSQVLLPGERRLCEFLFSSSSIADNMIANLARSVAILFTNFAEAVAMTKRSAERLFKVLDVYEALNDLTSAIEGSMGSHETANELRSEISSVRSRLGEAAVCIFCDLENSIKNDVARTPVPNGAVHPLTRYTMNYLRYTCDFKQTLEEVFSLHRMTEQRLERLEPRRDDSSNNSSNESESSASKQTPFALELMTIMNLLDANLEQKSKLYKDLYILQKIKESTEIHGLVENDYRRRKSSELRGYHKSYQRETWGRALQCLNQEGLQVNGKVHKPILKDRFKSFNQIFDEIQRTQSSWVVSDEQLQSELQVSISAVMIPAYRSFLGRFGQYFTPGRQYEKYVKYQPEDIESAIEGLFDGSNQNFSMARRR</sequence>
<evidence type="ECO:0000313" key="7">
    <source>
        <dbReference type="Proteomes" id="UP001153076"/>
    </source>
</evidence>
<feature type="compositionally biased region" description="Basic and acidic residues" evidence="4">
    <location>
        <begin position="470"/>
        <end position="480"/>
    </location>
</feature>
<keyword evidence="3" id="KW-0653">Protein transport</keyword>
<dbReference type="GO" id="GO:0015031">
    <property type="term" value="P:protein transport"/>
    <property type="evidence" value="ECO:0007669"/>
    <property type="project" value="UniProtKB-KW"/>
</dbReference>
<dbReference type="GO" id="GO:0006887">
    <property type="term" value="P:exocytosis"/>
    <property type="evidence" value="ECO:0007669"/>
    <property type="project" value="UniProtKB-KW"/>
</dbReference>
<feature type="compositionally biased region" description="Low complexity" evidence="4">
    <location>
        <begin position="481"/>
        <end position="493"/>
    </location>
</feature>
<evidence type="ECO:0000313" key="6">
    <source>
        <dbReference type="EMBL" id="KAJ8432265.1"/>
    </source>
</evidence>